<dbReference type="Pfam" id="PF02384">
    <property type="entry name" value="N6_Mtase"/>
    <property type="match status" value="1"/>
</dbReference>
<name>A0A0P6SR48_9STRE</name>
<keyword evidence="9" id="KW-0255">Endonuclease</keyword>
<dbReference type="InterPro" id="IPR003356">
    <property type="entry name" value="DNA_methylase_A-5"/>
</dbReference>
<keyword evidence="7" id="KW-0175">Coiled coil</keyword>
<dbReference type="REBASE" id="133632">
    <property type="entry name" value="Sph51973ORF6060P"/>
</dbReference>
<keyword evidence="3" id="KW-0808">Transferase</keyword>
<dbReference type="Gene3D" id="3.40.50.150">
    <property type="entry name" value="Vaccinia Virus protein VP39"/>
    <property type="match status" value="1"/>
</dbReference>
<dbReference type="SUPFAM" id="SSF53335">
    <property type="entry name" value="S-adenosyl-L-methionine-dependent methyltransferases"/>
    <property type="match status" value="1"/>
</dbReference>
<keyword evidence="5" id="KW-0680">Restriction system</keyword>
<evidence type="ECO:0000256" key="6">
    <source>
        <dbReference type="ARBA" id="ARBA00047942"/>
    </source>
</evidence>
<keyword evidence="9" id="KW-0378">Hydrolase</keyword>
<reference evidence="9 10" key="1">
    <citation type="submission" date="2015-08" db="EMBL/GenBank/DDBJ databases">
        <title>Genome sequence of Streptococcus phocae subsp. phocae ATCC 51973T isolated from liver specimen obtained from seal.</title>
        <authorList>
            <person name="Avendano-Herrera R."/>
        </authorList>
    </citation>
    <scope>NUCLEOTIDE SEQUENCE [LARGE SCALE GENOMIC DNA]</scope>
    <source>
        <strain evidence="9 10">ATCC 51973</strain>
    </source>
</reference>
<dbReference type="GO" id="GO:0003677">
    <property type="term" value="F:DNA binding"/>
    <property type="evidence" value="ECO:0007669"/>
    <property type="project" value="InterPro"/>
</dbReference>
<dbReference type="PANTHER" id="PTHR42933:SF1">
    <property type="entry name" value="SITE-SPECIFIC DNA-METHYLTRANSFERASE (ADENINE-SPECIFIC)"/>
    <property type="match status" value="1"/>
</dbReference>
<evidence type="ECO:0000256" key="1">
    <source>
        <dbReference type="ARBA" id="ARBA00011900"/>
    </source>
</evidence>
<dbReference type="GO" id="GO:0009007">
    <property type="term" value="F:site-specific DNA-methyltransferase (adenine-specific) activity"/>
    <property type="evidence" value="ECO:0007669"/>
    <property type="project" value="UniProtKB-EC"/>
</dbReference>
<evidence type="ECO:0000256" key="3">
    <source>
        <dbReference type="ARBA" id="ARBA00022679"/>
    </source>
</evidence>
<dbReference type="AlphaFoldDB" id="A0A0P6SR48"/>
<evidence type="ECO:0000256" key="4">
    <source>
        <dbReference type="ARBA" id="ARBA00022691"/>
    </source>
</evidence>
<evidence type="ECO:0000313" key="10">
    <source>
        <dbReference type="Proteomes" id="UP000049578"/>
    </source>
</evidence>
<evidence type="ECO:0000256" key="5">
    <source>
        <dbReference type="ARBA" id="ARBA00022747"/>
    </source>
</evidence>
<dbReference type="GO" id="GO:0009307">
    <property type="term" value="P:DNA restriction-modification system"/>
    <property type="evidence" value="ECO:0007669"/>
    <property type="project" value="UniProtKB-KW"/>
</dbReference>
<gene>
    <name evidence="9" type="ORF">AKK44_06060</name>
</gene>
<comment type="catalytic activity">
    <reaction evidence="6">
        <text>a 2'-deoxyadenosine in DNA + S-adenosyl-L-methionine = an N(6)-methyl-2'-deoxyadenosine in DNA + S-adenosyl-L-homocysteine + H(+)</text>
        <dbReference type="Rhea" id="RHEA:15197"/>
        <dbReference type="Rhea" id="RHEA-COMP:12418"/>
        <dbReference type="Rhea" id="RHEA-COMP:12419"/>
        <dbReference type="ChEBI" id="CHEBI:15378"/>
        <dbReference type="ChEBI" id="CHEBI:57856"/>
        <dbReference type="ChEBI" id="CHEBI:59789"/>
        <dbReference type="ChEBI" id="CHEBI:90615"/>
        <dbReference type="ChEBI" id="CHEBI:90616"/>
        <dbReference type="EC" id="2.1.1.72"/>
    </reaction>
</comment>
<keyword evidence="9" id="KW-0540">Nuclease</keyword>
<dbReference type="EC" id="2.1.1.72" evidence="1"/>
<comment type="caution">
    <text evidence="9">The sequence shown here is derived from an EMBL/GenBank/DDBJ whole genome shotgun (WGS) entry which is preliminary data.</text>
</comment>
<dbReference type="STRING" id="119224.AKK44_06060"/>
<organism evidence="9 10">
    <name type="scientific">Streptococcus phocae</name>
    <dbReference type="NCBI Taxonomy" id="119224"/>
    <lineage>
        <taxon>Bacteria</taxon>
        <taxon>Bacillati</taxon>
        <taxon>Bacillota</taxon>
        <taxon>Bacilli</taxon>
        <taxon>Lactobacillales</taxon>
        <taxon>Streptococcaceae</taxon>
        <taxon>Streptococcus</taxon>
    </lineage>
</organism>
<evidence type="ECO:0000313" key="9">
    <source>
        <dbReference type="EMBL" id="KPJ22151.1"/>
    </source>
</evidence>
<evidence type="ECO:0000259" key="8">
    <source>
        <dbReference type="Pfam" id="PF02384"/>
    </source>
</evidence>
<dbReference type="GO" id="GO:0032259">
    <property type="term" value="P:methylation"/>
    <property type="evidence" value="ECO:0007669"/>
    <property type="project" value="UniProtKB-KW"/>
</dbReference>
<feature type="domain" description="DNA methylase adenine-specific" evidence="8">
    <location>
        <begin position="361"/>
        <end position="619"/>
    </location>
</feature>
<evidence type="ECO:0000256" key="2">
    <source>
        <dbReference type="ARBA" id="ARBA00022603"/>
    </source>
</evidence>
<keyword evidence="10" id="KW-1185">Reference proteome</keyword>
<evidence type="ECO:0000256" key="7">
    <source>
        <dbReference type="SAM" id="Coils"/>
    </source>
</evidence>
<dbReference type="PATRIC" id="fig|119224.3.peg.767"/>
<protein>
    <recommendedName>
        <fullName evidence="1">site-specific DNA-methyltransferase (adenine-specific)</fullName>
        <ecNumber evidence="1">2.1.1.72</ecNumber>
    </recommendedName>
</protein>
<dbReference type="InterPro" id="IPR029063">
    <property type="entry name" value="SAM-dependent_MTases_sf"/>
</dbReference>
<keyword evidence="2" id="KW-0489">Methyltransferase</keyword>
<keyword evidence="4" id="KW-0949">S-adenosyl-L-methionine</keyword>
<accession>A0A0P6SR48</accession>
<dbReference type="GO" id="GO:0008170">
    <property type="term" value="F:N-methyltransferase activity"/>
    <property type="evidence" value="ECO:0007669"/>
    <property type="project" value="InterPro"/>
</dbReference>
<feature type="coiled-coil region" evidence="7">
    <location>
        <begin position="186"/>
        <end position="220"/>
    </location>
</feature>
<dbReference type="GO" id="GO:0004519">
    <property type="term" value="F:endonuclease activity"/>
    <property type="evidence" value="ECO:0007669"/>
    <property type="project" value="UniProtKB-KW"/>
</dbReference>
<sequence length="687" mass="77179">MEYKVLEKGKVQSVEPMVADLVNGWLKSYGLDYKLEQETLNSEIDKALNEYASKSGGMGGNRPDAKLLLQDKHTDFWPILIEYKGYKDKLEKLDIEGQVDNRKSKNEPNYTNINSFAVNGAVHYANALLHYTSYTNIISIGVTGYKDEFGELQTQIGVYFVSKDNFGIGQKVNDYTDLSFLKSTNFDAFIEKVKSLELTADEAERLKEQREKEIDASLTKLNNDIYQSEKGLGENDRVYLVAASIIATLGVAGKVKPLDKEDLKSSTEEDNRDGDIVIRKVNSFLNEKKIPKAKKDLIIRTLKNTLTTDNINKPVNGESQLKRVFSKIVDDLGIYYKIGLNTDFTGKLFNEMYSWLGFTQDKLNDVVLTPSYVATLLVKLARVDKDSYVWDFATGSAGLLVSAMNEMLNDAKEKITSPDELYKKEAEIKANQLLGLEILSSVYMLAVLNMIMMGDGSSNIINEDSLTQFNGKYGYGKTNEKFPATAFVLNPPYSAEGNGMVFVKRALSMMDKGYASVIIQGSAGSGKAKDINTEILKSNRLLASIKMPIDLFVGKSSVQTYIYVFRVGEAHEDDYIVKFIDFTNDGYARSNRKKSSSNLRDIDHAKEKYQEVVDLVKYGRNKLNYLTEAEYYEGYIDVTKGDDWNQTAPIDLKPSLDDFKKTIGDYLAWEVSNLLKNSSLGDDKLGK</sequence>
<proteinExistence type="predicted"/>
<dbReference type="EMBL" id="LHQM01000026">
    <property type="protein sequence ID" value="KPJ22151.1"/>
    <property type="molecule type" value="Genomic_DNA"/>
</dbReference>
<dbReference type="InterPro" id="IPR051537">
    <property type="entry name" value="DNA_Adenine_Mtase"/>
</dbReference>
<dbReference type="Proteomes" id="UP000049578">
    <property type="component" value="Unassembled WGS sequence"/>
</dbReference>
<dbReference type="PANTHER" id="PTHR42933">
    <property type="entry name" value="SLR6095 PROTEIN"/>
    <property type="match status" value="1"/>
</dbReference>